<evidence type="ECO:0000313" key="6">
    <source>
        <dbReference type="Proteomes" id="UP001576784"/>
    </source>
</evidence>
<dbReference type="InterPro" id="IPR009057">
    <property type="entry name" value="Homeodomain-like_sf"/>
</dbReference>
<keyword evidence="2" id="KW-0238">DNA-binding</keyword>
<feature type="domain" description="HTH araC/xylS-type" evidence="4">
    <location>
        <begin position="10"/>
        <end position="108"/>
    </location>
</feature>
<keyword evidence="3" id="KW-0804">Transcription</keyword>
<comment type="caution">
    <text evidence="5">The sequence shown here is derived from an EMBL/GenBank/DDBJ whole genome shotgun (WGS) entry which is preliminary data.</text>
</comment>
<dbReference type="Proteomes" id="UP001576784">
    <property type="component" value="Unassembled WGS sequence"/>
</dbReference>
<protein>
    <submittedName>
        <fullName evidence="5">Helix-turn-helix domain-containing protein</fullName>
    </submittedName>
</protein>
<dbReference type="SMART" id="SM00342">
    <property type="entry name" value="HTH_ARAC"/>
    <property type="match status" value="1"/>
</dbReference>
<evidence type="ECO:0000256" key="1">
    <source>
        <dbReference type="ARBA" id="ARBA00023015"/>
    </source>
</evidence>
<dbReference type="InterPro" id="IPR050204">
    <property type="entry name" value="AraC_XylS_family_regulators"/>
</dbReference>
<evidence type="ECO:0000313" key="5">
    <source>
        <dbReference type="EMBL" id="MFB2893510.1"/>
    </source>
</evidence>
<keyword evidence="1" id="KW-0805">Transcription regulation</keyword>
<dbReference type="Pfam" id="PF12833">
    <property type="entry name" value="HTH_18"/>
    <property type="match status" value="1"/>
</dbReference>
<gene>
    <name evidence="5" type="ORF">ACE1CI_11410</name>
</gene>
<organism evidence="5 6">
    <name type="scientific">Floridaenema flaviceps BLCC-F50</name>
    <dbReference type="NCBI Taxonomy" id="3153642"/>
    <lineage>
        <taxon>Bacteria</taxon>
        <taxon>Bacillati</taxon>
        <taxon>Cyanobacteriota</taxon>
        <taxon>Cyanophyceae</taxon>
        <taxon>Oscillatoriophycideae</taxon>
        <taxon>Aerosakkonematales</taxon>
        <taxon>Aerosakkonemataceae</taxon>
        <taxon>Floridanema</taxon>
        <taxon>Floridanema flaviceps</taxon>
    </lineage>
</organism>
<dbReference type="RefSeq" id="WP_413263170.1">
    <property type="nucleotide sequence ID" value="NZ_JBHFNR010000076.1"/>
</dbReference>
<dbReference type="SUPFAM" id="SSF46689">
    <property type="entry name" value="Homeodomain-like"/>
    <property type="match status" value="2"/>
</dbReference>
<keyword evidence="6" id="KW-1185">Reference proteome</keyword>
<evidence type="ECO:0000256" key="3">
    <source>
        <dbReference type="ARBA" id="ARBA00023163"/>
    </source>
</evidence>
<dbReference type="PANTHER" id="PTHR46796:SF6">
    <property type="entry name" value="ARAC SUBFAMILY"/>
    <property type="match status" value="1"/>
</dbReference>
<dbReference type="Gene3D" id="1.10.10.60">
    <property type="entry name" value="Homeodomain-like"/>
    <property type="match status" value="2"/>
</dbReference>
<dbReference type="InterPro" id="IPR018060">
    <property type="entry name" value="HTH_AraC"/>
</dbReference>
<reference evidence="5 6" key="1">
    <citation type="submission" date="2024-09" db="EMBL/GenBank/DDBJ databases">
        <title>Floridaenema gen nov. (Aerosakkonemataceae, Aerosakkonematales ord. nov., Cyanobacteria) from benthic tropical and subtropical fresh waters, with the description of four new species.</title>
        <authorList>
            <person name="Moretto J.A."/>
            <person name="Berthold D.E."/>
            <person name="Lefler F.W."/>
            <person name="Huang I.-S."/>
            <person name="Laughinghouse H. IV."/>
        </authorList>
    </citation>
    <scope>NUCLEOTIDE SEQUENCE [LARGE SCALE GENOMIC DNA]</scope>
    <source>
        <strain evidence="5 6">BLCC-F50</strain>
    </source>
</reference>
<name>A0ABV4XPP7_9CYAN</name>
<dbReference type="EMBL" id="JBHFNR010000076">
    <property type="protein sequence ID" value="MFB2893510.1"/>
    <property type="molecule type" value="Genomic_DNA"/>
</dbReference>
<evidence type="ECO:0000256" key="2">
    <source>
        <dbReference type="ARBA" id="ARBA00023125"/>
    </source>
</evidence>
<sequence>MNELSLDKLRQALDYIQEHLGEDISLEAIANYLNISQYHFSHLFKESMGISPYQYVLQQRVERAKQLLKQRELTIAEITVECGFANQAHLFKHFHKFLGMSPTKYRSYLID</sequence>
<evidence type="ECO:0000259" key="4">
    <source>
        <dbReference type="PROSITE" id="PS01124"/>
    </source>
</evidence>
<accession>A0ABV4XPP7</accession>
<dbReference type="PROSITE" id="PS01124">
    <property type="entry name" value="HTH_ARAC_FAMILY_2"/>
    <property type="match status" value="1"/>
</dbReference>
<proteinExistence type="predicted"/>
<dbReference type="PANTHER" id="PTHR46796">
    <property type="entry name" value="HTH-TYPE TRANSCRIPTIONAL ACTIVATOR RHAS-RELATED"/>
    <property type="match status" value="1"/>
</dbReference>